<reference evidence="1 2" key="2">
    <citation type="journal article" date="2011" name="Stand. Genomic Sci.">
        <title>Complete genome sequence of Paludibacter propionicigenes type strain (WB4).</title>
        <authorList>
            <person name="Gronow S."/>
            <person name="Munk C."/>
            <person name="Lapidus A."/>
            <person name="Nolan M."/>
            <person name="Lucas S."/>
            <person name="Hammon N."/>
            <person name="Deshpande S."/>
            <person name="Cheng J.F."/>
            <person name="Tapia R."/>
            <person name="Han C."/>
            <person name="Goodwin L."/>
            <person name="Pitluck S."/>
            <person name="Liolios K."/>
            <person name="Ivanova N."/>
            <person name="Mavromatis K."/>
            <person name="Mikhailova N."/>
            <person name="Pati A."/>
            <person name="Chen A."/>
            <person name="Palaniappan K."/>
            <person name="Land M."/>
            <person name="Hauser L."/>
            <person name="Chang Y.J."/>
            <person name="Jeffries C.D."/>
            <person name="Brambilla E."/>
            <person name="Rohde M."/>
            <person name="Goker M."/>
            <person name="Detter J.C."/>
            <person name="Woyke T."/>
            <person name="Bristow J."/>
            <person name="Eisen J.A."/>
            <person name="Markowitz V."/>
            <person name="Hugenholtz P."/>
            <person name="Kyrpides N.C."/>
            <person name="Klenk H.P."/>
        </authorList>
    </citation>
    <scope>NUCLEOTIDE SEQUENCE [LARGE SCALE GENOMIC DNA]</scope>
    <source>
        <strain evidence="2">DSM 17365 / JCM 13257 / WB4</strain>
    </source>
</reference>
<reference key="1">
    <citation type="submission" date="2010-11" db="EMBL/GenBank/DDBJ databases">
        <title>The complete genome of Paludibacter propionicigenes DSM 17365.</title>
        <authorList>
            <consortium name="US DOE Joint Genome Institute (JGI-PGF)"/>
            <person name="Lucas S."/>
            <person name="Copeland A."/>
            <person name="Lapidus A."/>
            <person name="Bruce D."/>
            <person name="Goodwin L."/>
            <person name="Pitluck S."/>
            <person name="Kyrpides N."/>
            <person name="Mavromatis K."/>
            <person name="Ivanova N."/>
            <person name="Munk A.C."/>
            <person name="Brettin T."/>
            <person name="Detter J.C."/>
            <person name="Han C."/>
            <person name="Tapia R."/>
            <person name="Land M."/>
            <person name="Hauser L."/>
            <person name="Markowitz V."/>
            <person name="Cheng J.-F."/>
            <person name="Hugenholtz P."/>
            <person name="Woyke T."/>
            <person name="Wu D."/>
            <person name="Gronow S."/>
            <person name="Wellnitz S."/>
            <person name="Brambilla E."/>
            <person name="Klenk H.-P."/>
            <person name="Eisen J.A."/>
        </authorList>
    </citation>
    <scope>NUCLEOTIDE SEQUENCE</scope>
    <source>
        <strain>WB4</strain>
    </source>
</reference>
<dbReference type="EMBL" id="CP002345">
    <property type="protein sequence ID" value="ADQ80448.1"/>
    <property type="molecule type" value="Genomic_DNA"/>
</dbReference>
<name>E4T6V4_PALPW</name>
<proteinExistence type="predicted"/>
<dbReference type="HOGENOM" id="CLU_2651109_0_0_10"/>
<dbReference type="KEGG" id="ppn:Palpr_2313"/>
<sequence>MQDIRHKQHKNRSVIQIRVGYSNVFSIRMLYKLEFFQYIITANQNNYLFAHPTNGELLRKSIIQINYFCVFWQYYS</sequence>
<accession>E4T6V4</accession>
<evidence type="ECO:0000313" key="1">
    <source>
        <dbReference type="EMBL" id="ADQ80448.1"/>
    </source>
</evidence>
<dbReference type="AlphaFoldDB" id="E4T6V4"/>
<organism evidence="1 2">
    <name type="scientific">Paludibacter propionicigenes (strain DSM 17365 / JCM 13257 / WB4)</name>
    <dbReference type="NCBI Taxonomy" id="694427"/>
    <lineage>
        <taxon>Bacteria</taxon>
        <taxon>Pseudomonadati</taxon>
        <taxon>Bacteroidota</taxon>
        <taxon>Bacteroidia</taxon>
        <taxon>Bacteroidales</taxon>
        <taxon>Paludibacteraceae</taxon>
        <taxon>Paludibacter</taxon>
    </lineage>
</organism>
<evidence type="ECO:0000313" key="2">
    <source>
        <dbReference type="Proteomes" id="UP000008718"/>
    </source>
</evidence>
<gene>
    <name evidence="1" type="ordered locus">Palpr_2313</name>
</gene>
<protein>
    <submittedName>
        <fullName evidence="1">Uncharacterized protein</fullName>
    </submittedName>
</protein>
<dbReference type="Proteomes" id="UP000008718">
    <property type="component" value="Chromosome"/>
</dbReference>
<keyword evidence="2" id="KW-1185">Reference proteome</keyword>